<dbReference type="EMBL" id="HE612869">
    <property type="protein sequence ID" value="CCE65814.1"/>
    <property type="molecule type" value="Genomic_DNA"/>
</dbReference>
<proteinExistence type="predicted"/>
<dbReference type="OMA" id="WVKYLET"/>
<dbReference type="HOGENOM" id="CLU_398067_0_0_1"/>
<organism evidence="1 2">
    <name type="scientific">Tetrapisispora phaffii (strain ATCC 24235 / CBS 4417 / NBRC 1672 / NRRL Y-8282 / UCD 70-5)</name>
    <name type="common">Yeast</name>
    <name type="synonym">Fabospora phaffii</name>
    <dbReference type="NCBI Taxonomy" id="1071381"/>
    <lineage>
        <taxon>Eukaryota</taxon>
        <taxon>Fungi</taxon>
        <taxon>Dikarya</taxon>
        <taxon>Ascomycota</taxon>
        <taxon>Saccharomycotina</taxon>
        <taxon>Saccharomycetes</taxon>
        <taxon>Saccharomycetales</taxon>
        <taxon>Saccharomycetaceae</taxon>
        <taxon>Tetrapisispora</taxon>
    </lineage>
</organism>
<dbReference type="eggNOG" id="ENOG502QW5R">
    <property type="taxonomic scope" value="Eukaryota"/>
</dbReference>
<name>G8C0Y6_TETPH</name>
<dbReference type="KEGG" id="tpf:TPHA_0N00330"/>
<protein>
    <recommendedName>
        <fullName evidence="3">Meiotic sister-chromatid recombination protein 6, mitochondrial</fullName>
    </recommendedName>
</protein>
<reference evidence="1 2" key="1">
    <citation type="journal article" date="2011" name="Proc. Natl. Acad. Sci. U.S.A.">
        <title>Evolutionary erosion of yeast sex chromosomes by mating-type switching accidents.</title>
        <authorList>
            <person name="Gordon J.L."/>
            <person name="Armisen D."/>
            <person name="Proux-Wera E."/>
            <person name="Oheigeartaigh S.S."/>
            <person name="Byrne K.P."/>
            <person name="Wolfe K.H."/>
        </authorList>
    </citation>
    <scope>NUCLEOTIDE SEQUENCE [LARGE SCALE GENOMIC DNA]</scope>
    <source>
        <strain evidence="2">ATCC 24235 / CBS 4417 / NBRC 1672 / NRRL Y-8282 / UCD 70-5</strain>
    </source>
</reference>
<evidence type="ECO:0000313" key="1">
    <source>
        <dbReference type="EMBL" id="CCE65814.1"/>
    </source>
</evidence>
<dbReference type="GeneID" id="11532104"/>
<keyword evidence="2" id="KW-1185">Reference proteome</keyword>
<accession>G8C0Y6</accession>
<dbReference type="Proteomes" id="UP000005666">
    <property type="component" value="Chromosome 14"/>
</dbReference>
<dbReference type="RefSeq" id="XP_003688248.1">
    <property type="nucleotide sequence ID" value="XM_003688200.1"/>
</dbReference>
<dbReference type="AlphaFoldDB" id="G8C0Y6"/>
<evidence type="ECO:0000313" key="2">
    <source>
        <dbReference type="Proteomes" id="UP000005666"/>
    </source>
</evidence>
<sequence length="704" mass="81495">MLAASSKVQFLRSARLVLGVASTSIRCLSTQANSAIDVTGESVTDTVIYPMSTLAEDLNQRLLNNQEPAEVYAGLKTQLQDLNGLRYRNAESNGIHPFAKSYFLNEPLCKLLEKSSSAENSTISPYEILNTMIDYKLAKPLHFEIVMKQLLMKKEYKDVIALWVKFLESPLSNMKILENDRARSACATYLIVAYLNLPDVNVNYETVKQILQQGDDFVLPLRKIRRVTMEIYAGNMAMQEAKEAQIQNYYRDYVNTDPKLLMKELDSIISPKQSNHLTSSYAWFKSAYSTKDQIENVNVDIVAKFMEKFIFFGKEWDAIGVYNDFKKVEDIKKRNYLNKYLLLAISHGPNAKNVKLTRIVAVWNSLIKPLLKDLSEKDVVSSYNHLFQAFMTSNNAKFVQEIYEKDLTPQLKNSKILYETYLRSLLKNVEFKYSDLLKLLEDKKSLVNIETIDSTDFINDILLKLIHENQQQTFTEVYESYFTNSKKSKRKPALDIIITKLISNYKFHMSNNKNDIGDFNFLGSISQNKNRYQKVSLIFQKFINTVWDIQPVNDFFTQIKTPINSSIYSLYIKAQFDKPHGSYEVAEITFKEYIKIARSLGDHSSIIGRNFVMPMIRGITKFSLQPNNRHCITMLPVYLDFADKLDFQVNKSIFANIIFVLFKLSQERNLNQNEKTVIKQLFERIKKIDSFTINSKYLEVLNKL</sequence>
<gene>
    <name evidence="1" type="primary">TPHA0N00330</name>
    <name evidence="1" type="ordered locus">TPHA_0N00330</name>
</gene>
<evidence type="ECO:0008006" key="3">
    <source>
        <dbReference type="Google" id="ProtNLM"/>
    </source>
</evidence>
<dbReference type="OrthoDB" id="4061195at2759"/>